<dbReference type="STRING" id="1348612.A0A397J131"/>
<evidence type="ECO:0000313" key="2">
    <source>
        <dbReference type="EMBL" id="RHZ78803.1"/>
    </source>
</evidence>
<dbReference type="AlphaFoldDB" id="A0A397J131"/>
<dbReference type="Pfam" id="PF12146">
    <property type="entry name" value="Hydrolase_4"/>
    <property type="match status" value="1"/>
</dbReference>
<evidence type="ECO:0000313" key="3">
    <source>
        <dbReference type="Proteomes" id="UP000266861"/>
    </source>
</evidence>
<keyword evidence="3" id="KW-1185">Reference proteome</keyword>
<dbReference type="EMBL" id="PQFF01000147">
    <property type="protein sequence ID" value="RHZ78803.1"/>
    <property type="molecule type" value="Genomic_DNA"/>
</dbReference>
<dbReference type="SUPFAM" id="SSF53474">
    <property type="entry name" value="alpha/beta-Hydrolases"/>
    <property type="match status" value="1"/>
</dbReference>
<protein>
    <recommendedName>
        <fullName evidence="1">Serine aminopeptidase S33 domain-containing protein</fullName>
    </recommendedName>
</protein>
<comment type="caution">
    <text evidence="2">The sequence shown here is derived from an EMBL/GenBank/DDBJ whole genome shotgun (WGS) entry which is preliminary data.</text>
</comment>
<dbReference type="OrthoDB" id="10249433at2759"/>
<dbReference type="InterPro" id="IPR051044">
    <property type="entry name" value="MAG_DAG_Lipase"/>
</dbReference>
<gene>
    <name evidence="2" type="ORF">Glove_156g43</name>
</gene>
<proteinExistence type="predicted"/>
<reference evidence="2 3" key="1">
    <citation type="submission" date="2018-08" db="EMBL/GenBank/DDBJ databases">
        <title>Genome and evolution of the arbuscular mycorrhizal fungus Diversispora epigaea (formerly Glomus versiforme) and its bacterial endosymbionts.</title>
        <authorList>
            <person name="Sun X."/>
            <person name="Fei Z."/>
            <person name="Harrison M."/>
        </authorList>
    </citation>
    <scope>NUCLEOTIDE SEQUENCE [LARGE SCALE GENOMIC DNA]</scope>
    <source>
        <strain evidence="2 3">IT104</strain>
    </source>
</reference>
<accession>A0A397J131</accession>
<evidence type="ECO:0000259" key="1">
    <source>
        <dbReference type="Pfam" id="PF12146"/>
    </source>
</evidence>
<name>A0A397J131_9GLOM</name>
<dbReference type="InterPro" id="IPR029058">
    <property type="entry name" value="AB_hydrolase_fold"/>
</dbReference>
<feature type="domain" description="Serine aminopeptidase S33" evidence="1">
    <location>
        <begin position="26"/>
        <end position="266"/>
    </location>
</feature>
<dbReference type="PANTHER" id="PTHR11614">
    <property type="entry name" value="PHOSPHOLIPASE-RELATED"/>
    <property type="match status" value="1"/>
</dbReference>
<organism evidence="2 3">
    <name type="scientific">Diversispora epigaea</name>
    <dbReference type="NCBI Taxonomy" id="1348612"/>
    <lineage>
        <taxon>Eukaryota</taxon>
        <taxon>Fungi</taxon>
        <taxon>Fungi incertae sedis</taxon>
        <taxon>Mucoromycota</taxon>
        <taxon>Glomeromycotina</taxon>
        <taxon>Glomeromycetes</taxon>
        <taxon>Diversisporales</taxon>
        <taxon>Diversisporaceae</taxon>
        <taxon>Diversispora</taxon>
    </lineage>
</organism>
<dbReference type="Proteomes" id="UP000266861">
    <property type="component" value="Unassembled WGS sequence"/>
</dbReference>
<dbReference type="Gene3D" id="3.40.50.1820">
    <property type="entry name" value="alpha/beta hydrolase"/>
    <property type="match status" value="1"/>
</dbReference>
<dbReference type="InterPro" id="IPR022742">
    <property type="entry name" value="Hydrolase_4"/>
</dbReference>
<sequence length="284" mass="32176">MTEAWITSKDNVDIYTKTWKAVTETPIATIVFVHGFGEHIDRYNYVFSRFSKKNIEVYAYDQRGFGRTAVRNKNPGITGGFEVLLGDVTDALVAKKKPGIPQFLMGHSMGGEIVFNYACVGPEKDNLDGYIISAPFFEQGEETKKPGVLTFAVTSLSKVLPNLTTAVDLDPKYLSHDPEIVKQYAEDPLNVGVGSLKTLGDMASVPKFLINHKKYENITLPIYFSHGSKDAIACPKASKEMFEKITFKDKTYREWEGLYHELHNEYEKDQVIDEYIKWIIDHVQ</sequence>